<reference evidence="2 3" key="1">
    <citation type="journal article" date="2021" name="MBio">
        <title>Poor Competitiveness of Bradyrhizobium in Pigeon Pea Root Colonization in Indian Soils.</title>
        <authorList>
            <person name="Chalasani D."/>
            <person name="Basu A."/>
            <person name="Pullabhotla S.V.S.R.N."/>
            <person name="Jorrin B."/>
            <person name="Neal A.L."/>
            <person name="Poole P.S."/>
            <person name="Podile A.R."/>
            <person name="Tkacz A."/>
        </authorList>
    </citation>
    <scope>NUCLEOTIDE SEQUENCE [LARGE SCALE GENOMIC DNA]</scope>
    <source>
        <strain evidence="2 3">HU56</strain>
    </source>
</reference>
<accession>A0ABS7GUH6</accession>
<dbReference type="EMBL" id="JAEUAK010000004">
    <property type="protein sequence ID" value="MBW9053462.1"/>
    <property type="molecule type" value="Genomic_DNA"/>
</dbReference>
<comment type="caution">
    <text evidence="2">The sequence shown here is derived from an EMBL/GenBank/DDBJ whole genome shotgun (WGS) entry which is preliminary data.</text>
</comment>
<keyword evidence="1" id="KW-0175">Coiled coil</keyword>
<evidence type="ECO:0000313" key="2">
    <source>
        <dbReference type="EMBL" id="MBW9053462.1"/>
    </source>
</evidence>
<evidence type="ECO:0000256" key="1">
    <source>
        <dbReference type="SAM" id="Coils"/>
    </source>
</evidence>
<sequence>MAISNAFVWGNGGAQLTPEQIARQREIEDALLQRGIDSSPVASPLEGLARVANAAAGSFRRGRLIRAERENKAYDDEAFGKLVGILNGGSTVSSSVPMTGAANEVGAVDPAKVDMTDNQVYSDFMDTVKTGVTNPFGLAAIAATGKAESGYSPGNVNRTWSDPSASGQPGTAGGIMSWRGPRLAALQAAGDMSPAGQAKFFLQEDPALITALNNAKSLEEAQRLMNNAWAFRGYDQPGGESARRLSLASGFLPSFQGQVKPTQVASLDPSAGMPKPEAAAAIEATAPGSGYVDPMVTTDYRRPPSASAEAASLPPLPAREVAPAPVVAAVPPVQVAQNAPVVTAPNGAPIPPEVLKVLSDPRISQRTRGIAELLIKQQQARQQAILEQQIKQADPAYQADLRLKNLQADQIVNPKISPADQARIEFDKTKFDTEQKNRGTLTAAEQANVDAQNERLKLDRDKFEREIQQGQWEKMTDGRLYNRNTGEFRDAPPALPGTVPPKFDDISGLRKEIQQLPSYKNLSQALPIYRSMAETAGRNSKASDLNLVYGLGKIMDPTSVVREGEMVMVKNTASLPDWFQGAIASLNGGAALTPETREAIMREAYGRVQGYDSAFKQDTTQYQGIVARNNFNPADVIPDFGTYEPWKPADTSAGPTQIKSVDEYQNLAPGTQYIDPNGKLRTKR</sequence>
<proteinExistence type="predicted"/>
<name>A0ABS7GUH6_9HYPH</name>
<keyword evidence="3" id="KW-1185">Reference proteome</keyword>
<feature type="coiled-coil region" evidence="1">
    <location>
        <begin position="441"/>
        <end position="473"/>
    </location>
</feature>
<protein>
    <recommendedName>
        <fullName evidence="4">Phage tail lysozyme domain-containing protein</fullName>
    </recommendedName>
</protein>
<dbReference type="Proteomes" id="UP000717752">
    <property type="component" value="Unassembled WGS sequence"/>
</dbReference>
<gene>
    <name evidence="2" type="ORF">JNB85_13690</name>
</gene>
<evidence type="ECO:0008006" key="4">
    <source>
        <dbReference type="Google" id="ProtNLM"/>
    </source>
</evidence>
<dbReference type="RefSeq" id="WP_220334824.1">
    <property type="nucleotide sequence ID" value="NZ_JAEUAK010000004.1"/>
</dbReference>
<organism evidence="2 3">
    <name type="scientific">Rhizobium mesosinicum</name>
    <dbReference type="NCBI Taxonomy" id="335017"/>
    <lineage>
        <taxon>Bacteria</taxon>
        <taxon>Pseudomonadati</taxon>
        <taxon>Pseudomonadota</taxon>
        <taxon>Alphaproteobacteria</taxon>
        <taxon>Hyphomicrobiales</taxon>
        <taxon>Rhizobiaceae</taxon>
        <taxon>Rhizobium/Agrobacterium group</taxon>
        <taxon>Rhizobium</taxon>
    </lineage>
</organism>
<evidence type="ECO:0000313" key="3">
    <source>
        <dbReference type="Proteomes" id="UP000717752"/>
    </source>
</evidence>